<accession>A0A6N3Z5T2</accession>
<sequence>MSNVKQIPEKIRKLYDIVNELEAMFPGRHFTPDGHLVGSIGEVLAEYHYGLELFQASVEIHDGKSPCGKLVQVKATQSKSIGLRSEPEHLLVLKILPSGSSEMIYNGPGKIAWAHAGKMQKNGQRALSVTKMRGLMLEIETKHQLPMVAV</sequence>
<dbReference type="Pfam" id="PF22522">
    <property type="entry name" value="DUF6998"/>
    <property type="match status" value="1"/>
</dbReference>
<evidence type="ECO:0000259" key="1">
    <source>
        <dbReference type="Pfam" id="PF22522"/>
    </source>
</evidence>
<comment type="caution">
    <text evidence="2">The sequence shown here is derived from an EMBL/GenBank/DDBJ whole genome shotgun (WGS) entry which is preliminary data.</text>
</comment>
<organism evidence="2 3">
    <name type="scientific">Aliivibrio fischeri</name>
    <name type="common">Vibrio fischeri</name>
    <dbReference type="NCBI Taxonomy" id="668"/>
    <lineage>
        <taxon>Bacteria</taxon>
        <taxon>Pseudomonadati</taxon>
        <taxon>Pseudomonadota</taxon>
        <taxon>Gammaproteobacteria</taxon>
        <taxon>Vibrionales</taxon>
        <taxon>Vibrionaceae</taxon>
        <taxon>Aliivibrio</taxon>
    </lineage>
</organism>
<evidence type="ECO:0000313" key="2">
    <source>
        <dbReference type="EMBL" id="MUK47551.1"/>
    </source>
</evidence>
<name>A0A6N3Z5T2_ALIFS</name>
<gene>
    <name evidence="2" type="ORF">GNP77_19595</name>
</gene>
<evidence type="ECO:0000313" key="3">
    <source>
        <dbReference type="Proteomes" id="UP000435323"/>
    </source>
</evidence>
<dbReference type="EMBL" id="WOBO01000043">
    <property type="protein sequence ID" value="MUK47551.1"/>
    <property type="molecule type" value="Genomic_DNA"/>
</dbReference>
<dbReference type="InterPro" id="IPR054267">
    <property type="entry name" value="DUF6998"/>
</dbReference>
<reference evidence="2 3" key="1">
    <citation type="submission" date="2019-11" db="EMBL/GenBank/DDBJ databases">
        <title>Using colonization assays and comparative genomics to discover symbiosis behaviors and factors in Vibrio fischeri.</title>
        <authorList>
            <person name="Bongrand C."/>
            <person name="Moriano-Gutierrez S."/>
            <person name="Arevalo P."/>
            <person name="Mcfall-Ngai M."/>
            <person name="Visick K."/>
            <person name="Polz M.F."/>
            <person name="Ruby E.G."/>
        </authorList>
    </citation>
    <scope>NUCLEOTIDE SEQUENCE [LARGE SCALE GENOMIC DNA]</scope>
    <source>
        <strain evidence="3">emors.3.2</strain>
    </source>
</reference>
<feature type="domain" description="DUF6998" evidence="1">
    <location>
        <begin position="13"/>
        <end position="144"/>
    </location>
</feature>
<dbReference type="AlphaFoldDB" id="A0A6N3Z5T2"/>
<protein>
    <recommendedName>
        <fullName evidence="1">DUF6998 domain-containing protein</fullName>
    </recommendedName>
</protein>
<proteinExistence type="predicted"/>
<dbReference type="RefSeq" id="WP_155657881.1">
    <property type="nucleotide sequence ID" value="NZ_WOBO01000043.1"/>
</dbReference>
<dbReference type="Proteomes" id="UP000435323">
    <property type="component" value="Unassembled WGS sequence"/>
</dbReference>